<keyword evidence="2" id="KW-1185">Reference proteome</keyword>
<dbReference type="AlphaFoldDB" id="A0A9J6E2V3"/>
<accession>A0A9J6E2V3</accession>
<proteinExistence type="predicted"/>
<evidence type="ECO:0000313" key="2">
    <source>
        <dbReference type="Proteomes" id="UP000821866"/>
    </source>
</evidence>
<sequence length="120" mass="13150">MMQRLANAQITKSIDVLSLYDEGPCDNVTEETVNTHDVWSSLVDGKLITTANTLQKFVDAGESELPVCDEASSDDAIFATVQISVEVSTDDESVSEDDVDLTPELDFPCNDTLEYITKVK</sequence>
<name>A0A9J6E2V3_RHIMP</name>
<comment type="caution">
    <text evidence="1">The sequence shown here is derived from an EMBL/GenBank/DDBJ whole genome shotgun (WGS) entry which is preliminary data.</text>
</comment>
<reference evidence="1" key="1">
    <citation type="journal article" date="2020" name="Cell">
        <title>Large-Scale Comparative Analyses of Tick Genomes Elucidate Their Genetic Diversity and Vector Capacities.</title>
        <authorList>
            <consortium name="Tick Genome and Microbiome Consortium (TIGMIC)"/>
            <person name="Jia N."/>
            <person name="Wang J."/>
            <person name="Shi W."/>
            <person name="Du L."/>
            <person name="Sun Y."/>
            <person name="Zhan W."/>
            <person name="Jiang J.F."/>
            <person name="Wang Q."/>
            <person name="Zhang B."/>
            <person name="Ji P."/>
            <person name="Bell-Sakyi L."/>
            <person name="Cui X.M."/>
            <person name="Yuan T.T."/>
            <person name="Jiang B.G."/>
            <person name="Yang W.F."/>
            <person name="Lam T.T."/>
            <person name="Chang Q.C."/>
            <person name="Ding S.J."/>
            <person name="Wang X.J."/>
            <person name="Zhu J.G."/>
            <person name="Ruan X.D."/>
            <person name="Zhao L."/>
            <person name="Wei J.T."/>
            <person name="Ye R.Z."/>
            <person name="Que T.C."/>
            <person name="Du C.H."/>
            <person name="Zhou Y.H."/>
            <person name="Cheng J.X."/>
            <person name="Dai P.F."/>
            <person name="Guo W.B."/>
            <person name="Han X.H."/>
            <person name="Huang E.J."/>
            <person name="Li L.F."/>
            <person name="Wei W."/>
            <person name="Gao Y.C."/>
            <person name="Liu J.Z."/>
            <person name="Shao H.Z."/>
            <person name="Wang X."/>
            <person name="Wang C.C."/>
            <person name="Yang T.C."/>
            <person name="Huo Q.B."/>
            <person name="Li W."/>
            <person name="Chen H.Y."/>
            <person name="Chen S.E."/>
            <person name="Zhou L.G."/>
            <person name="Ni X.B."/>
            <person name="Tian J.H."/>
            <person name="Sheng Y."/>
            <person name="Liu T."/>
            <person name="Pan Y.S."/>
            <person name="Xia L.Y."/>
            <person name="Li J."/>
            <person name="Zhao F."/>
            <person name="Cao W.C."/>
        </authorList>
    </citation>
    <scope>NUCLEOTIDE SEQUENCE</scope>
    <source>
        <strain evidence="1">Rmic-2018</strain>
    </source>
</reference>
<dbReference type="Proteomes" id="UP000821866">
    <property type="component" value="Chromosome 4"/>
</dbReference>
<protein>
    <recommendedName>
        <fullName evidence="3">Tick transposon</fullName>
    </recommendedName>
</protein>
<dbReference type="EMBL" id="JABSTU010000006">
    <property type="protein sequence ID" value="KAH8028875.1"/>
    <property type="molecule type" value="Genomic_DNA"/>
</dbReference>
<gene>
    <name evidence="1" type="ORF">HPB51_020006</name>
</gene>
<organism evidence="1 2">
    <name type="scientific">Rhipicephalus microplus</name>
    <name type="common">Cattle tick</name>
    <name type="synonym">Boophilus microplus</name>
    <dbReference type="NCBI Taxonomy" id="6941"/>
    <lineage>
        <taxon>Eukaryota</taxon>
        <taxon>Metazoa</taxon>
        <taxon>Ecdysozoa</taxon>
        <taxon>Arthropoda</taxon>
        <taxon>Chelicerata</taxon>
        <taxon>Arachnida</taxon>
        <taxon>Acari</taxon>
        <taxon>Parasitiformes</taxon>
        <taxon>Ixodida</taxon>
        <taxon>Ixodoidea</taxon>
        <taxon>Ixodidae</taxon>
        <taxon>Rhipicephalinae</taxon>
        <taxon>Rhipicephalus</taxon>
        <taxon>Boophilus</taxon>
    </lineage>
</organism>
<reference evidence="1" key="2">
    <citation type="submission" date="2021-09" db="EMBL/GenBank/DDBJ databases">
        <authorList>
            <person name="Jia N."/>
            <person name="Wang J."/>
            <person name="Shi W."/>
            <person name="Du L."/>
            <person name="Sun Y."/>
            <person name="Zhan W."/>
            <person name="Jiang J."/>
            <person name="Wang Q."/>
            <person name="Zhang B."/>
            <person name="Ji P."/>
            <person name="Sakyi L.B."/>
            <person name="Cui X."/>
            <person name="Yuan T."/>
            <person name="Jiang B."/>
            <person name="Yang W."/>
            <person name="Lam T.T.-Y."/>
            <person name="Chang Q."/>
            <person name="Ding S."/>
            <person name="Wang X."/>
            <person name="Zhu J."/>
            <person name="Ruan X."/>
            <person name="Zhao L."/>
            <person name="Wei J."/>
            <person name="Que T."/>
            <person name="Du C."/>
            <person name="Cheng J."/>
            <person name="Dai P."/>
            <person name="Han X."/>
            <person name="Huang E."/>
            <person name="Gao Y."/>
            <person name="Liu J."/>
            <person name="Shao H."/>
            <person name="Ye R."/>
            <person name="Li L."/>
            <person name="Wei W."/>
            <person name="Wang X."/>
            <person name="Wang C."/>
            <person name="Huo Q."/>
            <person name="Li W."/>
            <person name="Guo W."/>
            <person name="Chen H."/>
            <person name="Chen S."/>
            <person name="Zhou L."/>
            <person name="Zhou L."/>
            <person name="Ni X."/>
            <person name="Tian J."/>
            <person name="Zhou Y."/>
            <person name="Sheng Y."/>
            <person name="Liu T."/>
            <person name="Pan Y."/>
            <person name="Xia L."/>
            <person name="Li J."/>
            <person name="Zhao F."/>
            <person name="Cao W."/>
        </authorList>
    </citation>
    <scope>NUCLEOTIDE SEQUENCE</scope>
    <source>
        <strain evidence="1">Rmic-2018</strain>
        <tissue evidence="1">Larvae</tissue>
    </source>
</reference>
<evidence type="ECO:0000313" key="1">
    <source>
        <dbReference type="EMBL" id="KAH8028875.1"/>
    </source>
</evidence>
<evidence type="ECO:0008006" key="3">
    <source>
        <dbReference type="Google" id="ProtNLM"/>
    </source>
</evidence>